<dbReference type="SUPFAM" id="SSF103473">
    <property type="entry name" value="MFS general substrate transporter"/>
    <property type="match status" value="1"/>
</dbReference>
<dbReference type="InterPro" id="IPR050171">
    <property type="entry name" value="MFS_Transporters"/>
</dbReference>
<protein>
    <submittedName>
        <fullName evidence="9">MFS transporter</fullName>
    </submittedName>
</protein>
<evidence type="ECO:0000256" key="7">
    <source>
        <dbReference type="SAM" id="Phobius"/>
    </source>
</evidence>
<evidence type="ECO:0000256" key="4">
    <source>
        <dbReference type="ARBA" id="ARBA00022692"/>
    </source>
</evidence>
<dbReference type="InterPro" id="IPR036259">
    <property type="entry name" value="MFS_trans_sf"/>
</dbReference>
<feature type="transmembrane region" description="Helical" evidence="7">
    <location>
        <begin position="72"/>
        <end position="92"/>
    </location>
</feature>
<keyword evidence="2" id="KW-0813">Transport</keyword>
<dbReference type="InterPro" id="IPR005829">
    <property type="entry name" value="Sugar_transporter_CS"/>
</dbReference>
<keyword evidence="6 7" id="KW-0472">Membrane</keyword>
<dbReference type="CDD" id="cd17329">
    <property type="entry name" value="MFS_MdtH_MDR_like"/>
    <property type="match status" value="1"/>
</dbReference>
<feature type="transmembrane region" description="Helical" evidence="7">
    <location>
        <begin position="123"/>
        <end position="141"/>
    </location>
</feature>
<feature type="transmembrane region" description="Helical" evidence="7">
    <location>
        <begin position="161"/>
        <end position="181"/>
    </location>
</feature>
<feature type="transmembrane region" description="Helical" evidence="7">
    <location>
        <begin position="187"/>
        <end position="205"/>
    </location>
</feature>
<evidence type="ECO:0000256" key="3">
    <source>
        <dbReference type="ARBA" id="ARBA00022475"/>
    </source>
</evidence>
<evidence type="ECO:0000313" key="9">
    <source>
        <dbReference type="EMBL" id="MDC0710771.1"/>
    </source>
</evidence>
<keyword evidence="3" id="KW-1003">Cell membrane</keyword>
<dbReference type="PROSITE" id="PS00216">
    <property type="entry name" value="SUGAR_TRANSPORT_1"/>
    <property type="match status" value="1"/>
</dbReference>
<gene>
    <name evidence="9" type="ORF">POL68_20005</name>
</gene>
<dbReference type="PANTHER" id="PTHR23517:SF2">
    <property type="entry name" value="MULTIDRUG RESISTANCE PROTEIN MDTH"/>
    <property type="match status" value="1"/>
</dbReference>
<dbReference type="PANTHER" id="PTHR23517">
    <property type="entry name" value="RESISTANCE PROTEIN MDTM, PUTATIVE-RELATED-RELATED"/>
    <property type="match status" value="1"/>
</dbReference>
<accession>A0ABT5DAV8</accession>
<evidence type="ECO:0000256" key="2">
    <source>
        <dbReference type="ARBA" id="ARBA00022448"/>
    </source>
</evidence>
<dbReference type="Proteomes" id="UP001221838">
    <property type="component" value="Unassembled WGS sequence"/>
</dbReference>
<feature type="transmembrane region" description="Helical" evidence="7">
    <location>
        <begin position="236"/>
        <end position="259"/>
    </location>
</feature>
<feature type="domain" description="Major facilitator superfamily (MFS) profile" evidence="8">
    <location>
        <begin position="34"/>
        <end position="413"/>
    </location>
</feature>
<organism evidence="9 10">
    <name type="scientific">Stigmatella ashevillensis</name>
    <dbReference type="NCBI Taxonomy" id="2995309"/>
    <lineage>
        <taxon>Bacteria</taxon>
        <taxon>Pseudomonadati</taxon>
        <taxon>Myxococcota</taxon>
        <taxon>Myxococcia</taxon>
        <taxon>Myxococcales</taxon>
        <taxon>Cystobacterineae</taxon>
        <taxon>Archangiaceae</taxon>
        <taxon>Stigmatella</taxon>
    </lineage>
</organism>
<dbReference type="PROSITE" id="PS50850">
    <property type="entry name" value="MFS"/>
    <property type="match status" value="1"/>
</dbReference>
<comment type="subcellular location">
    <subcellularLocation>
        <location evidence="1">Cell membrane</location>
        <topology evidence="1">Multi-pass membrane protein</topology>
    </subcellularLocation>
</comment>
<evidence type="ECO:0000313" key="10">
    <source>
        <dbReference type="Proteomes" id="UP001221838"/>
    </source>
</evidence>
<dbReference type="RefSeq" id="WP_272140523.1">
    <property type="nucleotide sequence ID" value="NZ_JAQNDM010000002.1"/>
</dbReference>
<evidence type="ECO:0000256" key="5">
    <source>
        <dbReference type="ARBA" id="ARBA00022989"/>
    </source>
</evidence>
<keyword evidence="10" id="KW-1185">Reference proteome</keyword>
<name>A0ABT5DAV8_9BACT</name>
<dbReference type="InterPro" id="IPR020846">
    <property type="entry name" value="MFS_dom"/>
</dbReference>
<evidence type="ECO:0000259" key="8">
    <source>
        <dbReference type="PROSITE" id="PS50850"/>
    </source>
</evidence>
<feature type="transmembrane region" description="Helical" evidence="7">
    <location>
        <begin position="99"/>
        <end position="117"/>
    </location>
</feature>
<dbReference type="Gene3D" id="1.20.1250.20">
    <property type="entry name" value="MFS general substrate transporter like domains"/>
    <property type="match status" value="2"/>
</dbReference>
<feature type="transmembrane region" description="Helical" evidence="7">
    <location>
        <begin position="388"/>
        <end position="406"/>
    </location>
</feature>
<feature type="transmembrane region" description="Helical" evidence="7">
    <location>
        <begin position="362"/>
        <end position="382"/>
    </location>
</feature>
<feature type="transmembrane region" description="Helical" evidence="7">
    <location>
        <begin position="300"/>
        <end position="318"/>
    </location>
</feature>
<evidence type="ECO:0000256" key="6">
    <source>
        <dbReference type="ARBA" id="ARBA00023136"/>
    </source>
</evidence>
<sequence length="431" mass="46335">MSRWRMLRATMASSSLRTRVVEQVRAAAGGLPATFWFLWVGSLMNRMGSFVTPLLAIYLTRERNFTIEEAGIVASLHGAGAVLSGPLGGAIADRFGRRTALLLGLWLGSAGMLFLGFSEEPLWIRIAAFTLGILGELYRPVVSATIADVVRPEDRARAYSLLYWVVNIGFAIALPLAGWASQAGFRLLFIADAATTFLYGCLVWWRVPETHRPRGPSRSALPALGPLIAPLRDRAFLGFGLPTLLMACIFFQSAVALSLDLRDRGLSTAEFGWVMAVNGVLIVLLQPFAGPFLSRWRRSAVLAGASLLTGLGFGLHALSSTLALAALAVAVWTLGEILNGAVSLSVVADLAPAELRGSYQGAYHMLWGLAACIAPAVGSWVLEHRGRDTLWIGCLLLGLLSAGWHLTVANARRRHMAALRLTSTSVSANED</sequence>
<keyword evidence="5 7" id="KW-1133">Transmembrane helix</keyword>
<dbReference type="Pfam" id="PF07690">
    <property type="entry name" value="MFS_1"/>
    <property type="match status" value="1"/>
</dbReference>
<proteinExistence type="predicted"/>
<comment type="caution">
    <text evidence="9">The sequence shown here is derived from an EMBL/GenBank/DDBJ whole genome shotgun (WGS) entry which is preliminary data.</text>
</comment>
<evidence type="ECO:0000256" key="1">
    <source>
        <dbReference type="ARBA" id="ARBA00004651"/>
    </source>
</evidence>
<reference evidence="9 10" key="1">
    <citation type="submission" date="2022-11" db="EMBL/GenBank/DDBJ databases">
        <title>Minimal conservation of predation-associated metabolite biosynthetic gene clusters underscores biosynthetic potential of Myxococcota including descriptions for ten novel species: Archangium lansinium sp. nov., Myxococcus landrumus sp. nov., Nannocystis bai.</title>
        <authorList>
            <person name="Ahearne A."/>
            <person name="Stevens C."/>
            <person name="Dowd S."/>
        </authorList>
    </citation>
    <scope>NUCLEOTIDE SEQUENCE [LARGE SCALE GENOMIC DNA]</scope>
    <source>
        <strain evidence="9 10">NCWAL01</strain>
    </source>
</reference>
<dbReference type="InterPro" id="IPR011701">
    <property type="entry name" value="MFS"/>
</dbReference>
<dbReference type="EMBL" id="JAQNDM010000002">
    <property type="protein sequence ID" value="MDC0710771.1"/>
    <property type="molecule type" value="Genomic_DNA"/>
</dbReference>
<keyword evidence="4 7" id="KW-0812">Transmembrane</keyword>
<feature type="transmembrane region" description="Helical" evidence="7">
    <location>
        <begin position="271"/>
        <end position="293"/>
    </location>
</feature>